<organism evidence="11 12">
    <name type="scientific">Synchytrium microbalum</name>
    <dbReference type="NCBI Taxonomy" id="1806994"/>
    <lineage>
        <taxon>Eukaryota</taxon>
        <taxon>Fungi</taxon>
        <taxon>Fungi incertae sedis</taxon>
        <taxon>Chytridiomycota</taxon>
        <taxon>Chytridiomycota incertae sedis</taxon>
        <taxon>Chytridiomycetes</taxon>
        <taxon>Synchytriales</taxon>
        <taxon>Synchytriaceae</taxon>
        <taxon>Synchytrium</taxon>
    </lineage>
</organism>
<dbReference type="RefSeq" id="XP_031021826.1">
    <property type="nucleotide sequence ID" value="XM_031172200.1"/>
</dbReference>
<keyword evidence="9" id="KW-0999">Mitochondrion inner membrane</keyword>
<dbReference type="PANTHER" id="PTHR13032:SF6">
    <property type="entry name" value="MITOCHONDRIAL IMPORT INNER MEMBRANE TRANSLOCASE SUBUNIT TIM21"/>
    <property type="match status" value="1"/>
</dbReference>
<comment type="caution">
    <text evidence="11">The sequence shown here is derived from an EMBL/GenBank/DDBJ whole genome shotgun (WGS) entry which is preliminary data.</text>
</comment>
<evidence type="ECO:0000256" key="7">
    <source>
        <dbReference type="ARBA" id="ARBA00023128"/>
    </source>
</evidence>
<dbReference type="GO" id="GO:0030150">
    <property type="term" value="P:protein import into mitochondrial matrix"/>
    <property type="evidence" value="ECO:0007669"/>
    <property type="project" value="UniProtKB-UniRule"/>
</dbReference>
<accession>A0A507BXI5</accession>
<dbReference type="Proteomes" id="UP000319731">
    <property type="component" value="Unassembled WGS sequence"/>
</dbReference>
<comment type="subunit">
    <text evidence="9">Component of the TIM23 complex.</text>
</comment>
<feature type="compositionally biased region" description="Polar residues" evidence="10">
    <location>
        <begin position="259"/>
        <end position="270"/>
    </location>
</feature>
<comment type="function">
    <text evidence="9">Essential component of the TIM23 complex, a complex that mediates the translocation of transit peptide-containing proteins across the mitochondrial inner membrane.</text>
</comment>
<evidence type="ECO:0000313" key="12">
    <source>
        <dbReference type="Proteomes" id="UP000319731"/>
    </source>
</evidence>
<evidence type="ECO:0000313" key="11">
    <source>
        <dbReference type="EMBL" id="TPX30065.1"/>
    </source>
</evidence>
<dbReference type="GeneID" id="42007497"/>
<gene>
    <name evidence="11" type="ORF">SmJEL517_g06274</name>
</gene>
<protein>
    <recommendedName>
        <fullName evidence="3 9">Mitochondrial import inner membrane translocase subunit Tim21</fullName>
    </recommendedName>
</protein>
<dbReference type="EMBL" id="QEAO01000106">
    <property type="protein sequence ID" value="TPX30065.1"/>
    <property type="molecule type" value="Genomic_DNA"/>
</dbReference>
<name>A0A507BXI5_9FUNG</name>
<proteinExistence type="inferred from homology"/>
<keyword evidence="7 9" id="KW-0496">Mitochondrion</keyword>
<evidence type="ECO:0000256" key="6">
    <source>
        <dbReference type="ARBA" id="ARBA00022989"/>
    </source>
</evidence>
<evidence type="ECO:0000256" key="4">
    <source>
        <dbReference type="ARBA" id="ARBA00022692"/>
    </source>
</evidence>
<evidence type="ECO:0000256" key="9">
    <source>
        <dbReference type="RuleBase" id="RU367142"/>
    </source>
</evidence>
<dbReference type="InterPro" id="IPR038552">
    <property type="entry name" value="Tim21_IMS_sf"/>
</dbReference>
<comment type="subcellular location">
    <subcellularLocation>
        <location evidence="9">Mitochondrion inner membrane</location>
        <topology evidence="9">Single-pass membrane protein</topology>
    </subcellularLocation>
    <subcellularLocation>
        <location evidence="1">Mitochondrion membrane</location>
        <topology evidence="1">Single-pass membrane protein</topology>
    </subcellularLocation>
</comment>
<evidence type="ECO:0000256" key="8">
    <source>
        <dbReference type="ARBA" id="ARBA00023136"/>
    </source>
</evidence>
<keyword evidence="8 9" id="KW-0472">Membrane</keyword>
<evidence type="ECO:0000256" key="3">
    <source>
        <dbReference type="ARBA" id="ARBA00020726"/>
    </source>
</evidence>
<dbReference type="AlphaFoldDB" id="A0A507BXI5"/>
<evidence type="ECO:0000256" key="10">
    <source>
        <dbReference type="SAM" id="MobiDB-lite"/>
    </source>
</evidence>
<dbReference type="Gene3D" id="3.10.450.320">
    <property type="entry name" value="Mitochondrial import inner membrane translocase subunit Tim21"/>
    <property type="match status" value="1"/>
</dbReference>
<reference evidence="11 12" key="1">
    <citation type="journal article" date="2019" name="Sci. Rep.">
        <title>Comparative genomics of chytrid fungi reveal insights into the obligate biotrophic and pathogenic lifestyle of Synchytrium endobioticum.</title>
        <authorList>
            <person name="van de Vossenberg B.T.L.H."/>
            <person name="Warris S."/>
            <person name="Nguyen H.D.T."/>
            <person name="van Gent-Pelzer M.P.E."/>
            <person name="Joly D.L."/>
            <person name="van de Geest H.C."/>
            <person name="Bonants P.J.M."/>
            <person name="Smith D.S."/>
            <person name="Levesque C.A."/>
            <person name="van der Lee T.A.J."/>
        </authorList>
    </citation>
    <scope>NUCLEOTIDE SEQUENCE [LARGE SCALE GENOMIC DNA]</scope>
    <source>
        <strain evidence="11 12">JEL517</strain>
    </source>
</reference>
<comment type="similarity">
    <text evidence="2 9">Belongs to the TIM21 family.</text>
</comment>
<feature type="region of interest" description="Disordered" evidence="10">
    <location>
        <begin position="46"/>
        <end position="66"/>
    </location>
</feature>
<feature type="region of interest" description="Disordered" evidence="10">
    <location>
        <begin position="250"/>
        <end position="270"/>
    </location>
</feature>
<keyword evidence="9" id="KW-0653">Protein transport</keyword>
<keyword evidence="12" id="KW-1185">Reference proteome</keyword>
<keyword evidence="6 9" id="KW-1133">Transmembrane helix</keyword>
<sequence length="270" mass="30289">MLHHCRTVYRVTGTKITSCSRMPTRSRYRHFTNNSSQNQKTIDIDATTGASSIPHSGEKADAKKKPKKMSMKELVNTDGLEWKKMTSGQRVVHSAKTVSYTGVIIFGVVLFSTIMFFLGSELFGSTSASSVFSDALDKIHDSEAVKDLVGDSIKGHGDHSGSRARRSRGINHTITDATATSPRKMYVRFYIEGTKSQGTVHCNMYEDPETGKWEYKTLRVDVPGQGLPSTRLYVVDNRVKTKPKEKKGLFKSLWKSKRQQPQQIESEMDD</sequence>
<dbReference type="PANTHER" id="PTHR13032">
    <property type="entry name" value="MITOCHONDRIAL IMPORT INNER MEMBRANE TRANSLOCASE SUBUNIT TIM21"/>
    <property type="match status" value="1"/>
</dbReference>
<keyword evidence="5" id="KW-0809">Transit peptide</keyword>
<dbReference type="OrthoDB" id="2160879at2759"/>
<feature type="transmembrane region" description="Helical" evidence="9">
    <location>
        <begin position="98"/>
        <end position="119"/>
    </location>
</feature>
<dbReference type="Pfam" id="PF08294">
    <property type="entry name" value="TIM21"/>
    <property type="match status" value="1"/>
</dbReference>
<evidence type="ECO:0000256" key="2">
    <source>
        <dbReference type="ARBA" id="ARBA00010867"/>
    </source>
</evidence>
<dbReference type="InterPro" id="IPR013261">
    <property type="entry name" value="Tim21"/>
</dbReference>
<keyword evidence="4 9" id="KW-0812">Transmembrane</keyword>
<dbReference type="STRING" id="1806994.A0A507BXI5"/>
<dbReference type="GO" id="GO:0005744">
    <property type="term" value="C:TIM23 mitochondrial import inner membrane translocase complex"/>
    <property type="evidence" value="ECO:0007669"/>
    <property type="project" value="UniProtKB-UniRule"/>
</dbReference>
<evidence type="ECO:0000256" key="1">
    <source>
        <dbReference type="ARBA" id="ARBA00004304"/>
    </source>
</evidence>
<keyword evidence="9" id="KW-0813">Transport</keyword>
<keyword evidence="9" id="KW-0811">Translocation</keyword>
<evidence type="ECO:0000256" key="5">
    <source>
        <dbReference type="ARBA" id="ARBA00022946"/>
    </source>
</evidence>